<feature type="transmembrane region" description="Helical" evidence="8">
    <location>
        <begin position="101"/>
        <end position="122"/>
    </location>
</feature>
<evidence type="ECO:0000256" key="8">
    <source>
        <dbReference type="SAM" id="Phobius"/>
    </source>
</evidence>
<evidence type="ECO:0000256" key="3">
    <source>
        <dbReference type="ARBA" id="ARBA00022989"/>
    </source>
</evidence>
<evidence type="ECO:0000256" key="4">
    <source>
        <dbReference type="ARBA" id="ARBA00023040"/>
    </source>
</evidence>
<evidence type="ECO:0000256" key="2">
    <source>
        <dbReference type="ARBA" id="ARBA00022692"/>
    </source>
</evidence>
<feature type="transmembrane region" description="Helical" evidence="8">
    <location>
        <begin position="20"/>
        <end position="48"/>
    </location>
</feature>
<keyword evidence="2 8" id="KW-0812">Transmembrane</keyword>
<dbReference type="Gene3D" id="1.20.1070.10">
    <property type="entry name" value="Rhodopsin 7-helix transmembrane proteins"/>
    <property type="match status" value="1"/>
</dbReference>
<dbReference type="GO" id="GO:0005886">
    <property type="term" value="C:plasma membrane"/>
    <property type="evidence" value="ECO:0007669"/>
    <property type="project" value="TreeGrafter"/>
</dbReference>
<comment type="caution">
    <text evidence="10">The sequence shown here is derived from an EMBL/GenBank/DDBJ whole genome shotgun (WGS) entry which is preliminary data.</text>
</comment>
<evidence type="ECO:0000256" key="7">
    <source>
        <dbReference type="ARBA" id="ARBA00023224"/>
    </source>
</evidence>
<keyword evidence="3 8" id="KW-1133">Transmembrane helix</keyword>
<dbReference type="GO" id="GO:0004930">
    <property type="term" value="F:G protein-coupled receptor activity"/>
    <property type="evidence" value="ECO:0007669"/>
    <property type="project" value="UniProtKB-KW"/>
</dbReference>
<evidence type="ECO:0000256" key="5">
    <source>
        <dbReference type="ARBA" id="ARBA00023136"/>
    </source>
</evidence>
<gene>
    <name evidence="10" type="ORF">EDS130_LOCUS34778</name>
</gene>
<proteinExistence type="predicted"/>
<keyword evidence="7" id="KW-0807">Transducer</keyword>
<feature type="transmembrane region" description="Helical" evidence="8">
    <location>
        <begin position="142"/>
        <end position="161"/>
    </location>
</feature>
<evidence type="ECO:0000313" key="10">
    <source>
        <dbReference type="EMBL" id="CAF1378347.1"/>
    </source>
</evidence>
<organism evidence="10 11">
    <name type="scientific">Adineta ricciae</name>
    <name type="common">Rotifer</name>
    <dbReference type="NCBI Taxonomy" id="249248"/>
    <lineage>
        <taxon>Eukaryota</taxon>
        <taxon>Metazoa</taxon>
        <taxon>Spiralia</taxon>
        <taxon>Gnathifera</taxon>
        <taxon>Rotifera</taxon>
        <taxon>Eurotatoria</taxon>
        <taxon>Bdelloidea</taxon>
        <taxon>Adinetida</taxon>
        <taxon>Adinetidae</taxon>
        <taxon>Adineta</taxon>
    </lineage>
</organism>
<dbReference type="OrthoDB" id="10003572at2759"/>
<dbReference type="AlphaFoldDB" id="A0A815JEA4"/>
<keyword evidence="4" id="KW-0297">G-protein coupled receptor</keyword>
<evidence type="ECO:0000256" key="6">
    <source>
        <dbReference type="ARBA" id="ARBA00023170"/>
    </source>
</evidence>
<protein>
    <recommendedName>
        <fullName evidence="9">G-protein coupled receptors family 1 profile domain-containing protein</fullName>
    </recommendedName>
</protein>
<dbReference type="PROSITE" id="PS50262">
    <property type="entry name" value="G_PROTEIN_RECEP_F1_2"/>
    <property type="match status" value="1"/>
</dbReference>
<dbReference type="PANTHER" id="PTHR24243">
    <property type="entry name" value="G-PROTEIN COUPLED RECEPTOR"/>
    <property type="match status" value="1"/>
</dbReference>
<feature type="transmembrane region" description="Helical" evidence="8">
    <location>
        <begin position="60"/>
        <end position="81"/>
    </location>
</feature>
<sequence>MDLPLSNETDLQFEAQQIKWYAMTFIRCFCLIMIPFGIIGHLLSIFVFTRRTLRTNPCVMYLFAATVSGLLSSCFILPMRLIQAGYIDIDPTLHSLIACKIIWFLLYSIRLLGFWFIVLACIDRYLCSCSSTDKRAWSSTHVASRAILITTIMCFLAYVHIPIHFRFYIEPATQKRVCHSAGPLGIYRKIFSFYNLIIFGFLPPFCMFIFGLLTLRHVHEKETFYMTARVNSAKLKAKVSDRQLCRMLFTQVFIYGITGLVFCAAFIHISMNKSSRKTILDIAYEDLTITIVGMLSNIGPCSSFYLYTLSSRLFRKELKNLFYSSHTRAMQLNDCCTDTNELELVTVLQSDLC</sequence>
<keyword evidence="5 8" id="KW-0472">Membrane</keyword>
<evidence type="ECO:0000313" key="11">
    <source>
        <dbReference type="Proteomes" id="UP000663852"/>
    </source>
</evidence>
<feature type="transmembrane region" description="Helical" evidence="8">
    <location>
        <begin position="193"/>
        <end position="215"/>
    </location>
</feature>
<keyword evidence="6" id="KW-0675">Receptor</keyword>
<feature type="domain" description="G-protein coupled receptors family 1 profile" evidence="9">
    <location>
        <begin position="40"/>
        <end position="307"/>
    </location>
</feature>
<dbReference type="SUPFAM" id="SSF81321">
    <property type="entry name" value="Family A G protein-coupled receptor-like"/>
    <property type="match status" value="1"/>
</dbReference>
<feature type="transmembrane region" description="Helical" evidence="8">
    <location>
        <begin position="244"/>
        <end position="267"/>
    </location>
</feature>
<dbReference type="EMBL" id="CAJNOJ010000296">
    <property type="protein sequence ID" value="CAF1378347.1"/>
    <property type="molecule type" value="Genomic_DNA"/>
</dbReference>
<dbReference type="PANTHER" id="PTHR24243:SF208">
    <property type="entry name" value="PYROKININ-1 RECEPTOR"/>
    <property type="match status" value="1"/>
</dbReference>
<feature type="transmembrane region" description="Helical" evidence="8">
    <location>
        <begin position="287"/>
        <end position="309"/>
    </location>
</feature>
<comment type="subcellular location">
    <subcellularLocation>
        <location evidence="1">Membrane</location>
        <topology evidence="1">Multi-pass membrane protein</topology>
    </subcellularLocation>
</comment>
<reference evidence="10" key="1">
    <citation type="submission" date="2021-02" db="EMBL/GenBank/DDBJ databases">
        <authorList>
            <person name="Nowell W R."/>
        </authorList>
    </citation>
    <scope>NUCLEOTIDE SEQUENCE</scope>
</reference>
<evidence type="ECO:0000259" key="9">
    <source>
        <dbReference type="PROSITE" id="PS50262"/>
    </source>
</evidence>
<name>A0A815JEA4_ADIRI</name>
<accession>A0A815JEA4</accession>
<evidence type="ECO:0000256" key="1">
    <source>
        <dbReference type="ARBA" id="ARBA00004141"/>
    </source>
</evidence>
<dbReference type="InterPro" id="IPR017452">
    <property type="entry name" value="GPCR_Rhodpsn_7TM"/>
</dbReference>
<dbReference type="Proteomes" id="UP000663852">
    <property type="component" value="Unassembled WGS sequence"/>
</dbReference>